<evidence type="ECO:0000313" key="7">
    <source>
        <dbReference type="Proteomes" id="UP000182888"/>
    </source>
</evidence>
<reference evidence="7" key="1">
    <citation type="submission" date="2014-08" db="EMBL/GenBank/DDBJ databases">
        <authorList>
            <person name="Edwards T."/>
        </authorList>
    </citation>
    <scope>NUCLEOTIDE SEQUENCE [LARGE SCALE GENOMIC DNA]</scope>
</reference>
<dbReference type="Pfam" id="PF18603">
    <property type="entry name" value="LAL_C2"/>
    <property type="match status" value="1"/>
</dbReference>
<dbReference type="InterPro" id="IPR005479">
    <property type="entry name" value="CPAse_ATP-bd"/>
</dbReference>
<sequence>MAGRTLILVEGDPTGNGLLYVQAARRLGLRPIILSADPAQYDGLTAESIEAIQVHTGDRDALIRECSRLWAAHDIAGITCAKEWVCARVAELCRHFGLPGPNPASIERCCDKFTQRQLLAEAGIPIPKYRLAIDAADVEDSAAEIGLPVILKPAVGNGSSGVRLCRDADELAEHTAYLLDGKHIWRSSPRILVEEFVEGPHYWTDIMGDEVIGIGALGFGPAPHFVYREYTSYPAVLTDQERERINDVSLSCLQALQLGWGPTNVEVRSTKRGPVVIEVNPRLGGSPTPEAVQLAFGVDLVAEHIKLVVGDEWDLRKSHSEVAAVRFLAPEGDGILDWIDGCDEAAAVPGIAHVKLYLAPQMPIVRKGDYRDLIGCVIASSTGVAEAERILQQAVDLIEWSITPFDADDHSANADAATL</sequence>
<dbReference type="EMBL" id="CCND01000010">
    <property type="protein sequence ID" value="CDX53640.1"/>
    <property type="molecule type" value="Genomic_DNA"/>
</dbReference>
<dbReference type="Pfam" id="PF02786">
    <property type="entry name" value="CPSase_L_D2"/>
    <property type="match status" value="1"/>
</dbReference>
<evidence type="ECO:0000256" key="4">
    <source>
        <dbReference type="PROSITE-ProRule" id="PRU00409"/>
    </source>
</evidence>
<dbReference type="GO" id="GO:0046872">
    <property type="term" value="F:metal ion binding"/>
    <property type="evidence" value="ECO:0007669"/>
    <property type="project" value="InterPro"/>
</dbReference>
<name>A0A0K2VU96_MESPL</name>
<dbReference type="PROSITE" id="PS50975">
    <property type="entry name" value="ATP_GRASP"/>
    <property type="match status" value="1"/>
</dbReference>
<dbReference type="InterPro" id="IPR052032">
    <property type="entry name" value="ATP-dep_AA_Ligase"/>
</dbReference>
<dbReference type="Gene3D" id="3.30.470.20">
    <property type="entry name" value="ATP-grasp fold, B domain"/>
    <property type="match status" value="1"/>
</dbReference>
<dbReference type="PROSITE" id="PS00867">
    <property type="entry name" value="CPSASE_2"/>
    <property type="match status" value="1"/>
</dbReference>
<evidence type="ECO:0000256" key="3">
    <source>
        <dbReference type="ARBA" id="ARBA00022840"/>
    </source>
</evidence>
<dbReference type="PANTHER" id="PTHR43585">
    <property type="entry name" value="FUMIPYRROLE BIOSYNTHESIS PROTEIN C"/>
    <property type="match status" value="1"/>
</dbReference>
<dbReference type="InterPro" id="IPR013815">
    <property type="entry name" value="ATP_grasp_subdomain_1"/>
</dbReference>
<dbReference type="SUPFAM" id="SSF56059">
    <property type="entry name" value="Glutathione synthetase ATP-binding domain-like"/>
    <property type="match status" value="1"/>
</dbReference>
<dbReference type="InterPro" id="IPR040570">
    <property type="entry name" value="LAL_C2"/>
</dbReference>
<dbReference type="PANTHER" id="PTHR43585:SF2">
    <property type="entry name" value="ATP-GRASP ENZYME FSQD"/>
    <property type="match status" value="1"/>
</dbReference>
<keyword evidence="3 4" id="KW-0067">ATP-binding</keyword>
<evidence type="ECO:0000259" key="5">
    <source>
        <dbReference type="PROSITE" id="PS50975"/>
    </source>
</evidence>
<evidence type="ECO:0000256" key="2">
    <source>
        <dbReference type="ARBA" id="ARBA00022741"/>
    </source>
</evidence>
<dbReference type="GO" id="GO:0005524">
    <property type="term" value="F:ATP binding"/>
    <property type="evidence" value="ECO:0007669"/>
    <property type="project" value="UniProtKB-UniRule"/>
</dbReference>
<dbReference type="AlphaFoldDB" id="A0A0K2VU96"/>
<dbReference type="Proteomes" id="UP000182888">
    <property type="component" value="Unassembled WGS sequence"/>
</dbReference>
<keyword evidence="2 4" id="KW-0547">Nucleotide-binding</keyword>
<dbReference type="GO" id="GO:0016874">
    <property type="term" value="F:ligase activity"/>
    <property type="evidence" value="ECO:0007669"/>
    <property type="project" value="UniProtKB-KW"/>
</dbReference>
<gene>
    <name evidence="6" type="ORF">MPL1032_180081</name>
</gene>
<dbReference type="Gene3D" id="3.40.50.20">
    <property type="match status" value="1"/>
</dbReference>
<dbReference type="Gene3D" id="3.30.1490.20">
    <property type="entry name" value="ATP-grasp fold, A domain"/>
    <property type="match status" value="1"/>
</dbReference>
<proteinExistence type="predicted"/>
<accession>A0A0K2VU96</accession>
<dbReference type="SMART" id="SM01209">
    <property type="entry name" value="GARS_A"/>
    <property type="match status" value="1"/>
</dbReference>
<dbReference type="InterPro" id="IPR011761">
    <property type="entry name" value="ATP-grasp"/>
</dbReference>
<organism evidence="6 7">
    <name type="scientific">Mesorhizobium plurifarium</name>
    <dbReference type="NCBI Taxonomy" id="69974"/>
    <lineage>
        <taxon>Bacteria</taxon>
        <taxon>Pseudomonadati</taxon>
        <taxon>Pseudomonadota</taxon>
        <taxon>Alphaproteobacteria</taxon>
        <taxon>Hyphomicrobiales</taxon>
        <taxon>Phyllobacteriaceae</taxon>
        <taxon>Mesorhizobium</taxon>
    </lineage>
</organism>
<keyword evidence="1" id="KW-0436">Ligase</keyword>
<evidence type="ECO:0000256" key="1">
    <source>
        <dbReference type="ARBA" id="ARBA00022598"/>
    </source>
</evidence>
<protein>
    <recommendedName>
        <fullName evidence="5">ATP-grasp domain-containing protein</fullName>
    </recommendedName>
</protein>
<evidence type="ECO:0000313" key="6">
    <source>
        <dbReference type="EMBL" id="CDX53640.1"/>
    </source>
</evidence>
<feature type="domain" description="ATP-grasp" evidence="5">
    <location>
        <begin position="116"/>
        <end position="309"/>
    </location>
</feature>